<dbReference type="AlphaFoldDB" id="T1JA99"/>
<dbReference type="PANTHER" id="PTHR12125:SF5">
    <property type="entry name" value="F-BOX DOMAIN-CONTAINING PROTEIN"/>
    <property type="match status" value="1"/>
</dbReference>
<name>T1JA99_STRMM</name>
<dbReference type="Gene3D" id="2.60.120.260">
    <property type="entry name" value="Galactose-binding domain-like"/>
    <property type="match status" value="1"/>
</dbReference>
<feature type="domain" description="FBA" evidence="2">
    <location>
        <begin position="105"/>
        <end position="290"/>
    </location>
</feature>
<evidence type="ECO:0008006" key="5">
    <source>
        <dbReference type="Google" id="ProtNLM"/>
    </source>
</evidence>
<dbReference type="GO" id="GO:0061630">
    <property type="term" value="F:ubiquitin protein ligase activity"/>
    <property type="evidence" value="ECO:0007669"/>
    <property type="project" value="TreeGrafter"/>
</dbReference>
<dbReference type="SMART" id="SM01198">
    <property type="entry name" value="FBA"/>
    <property type="match status" value="1"/>
</dbReference>
<evidence type="ECO:0000259" key="1">
    <source>
        <dbReference type="PROSITE" id="PS50181"/>
    </source>
</evidence>
<dbReference type="InterPro" id="IPR036047">
    <property type="entry name" value="F-box-like_dom_sf"/>
</dbReference>
<evidence type="ECO:0000313" key="3">
    <source>
        <dbReference type="EnsemblMetazoa" id="SMAR010659-PA"/>
    </source>
</evidence>
<dbReference type="PROSITE" id="PS50181">
    <property type="entry name" value="FBOX"/>
    <property type="match status" value="1"/>
</dbReference>
<dbReference type="GO" id="GO:0031146">
    <property type="term" value="P:SCF-dependent proteasomal ubiquitin-dependent protein catabolic process"/>
    <property type="evidence" value="ECO:0007669"/>
    <property type="project" value="TreeGrafter"/>
</dbReference>
<keyword evidence="4" id="KW-1185">Reference proteome</keyword>
<dbReference type="FunFam" id="1.20.1280.50:FF:000002">
    <property type="entry name" value="F-box only protein 44"/>
    <property type="match status" value="1"/>
</dbReference>
<dbReference type="PROSITE" id="PS51114">
    <property type="entry name" value="FBA"/>
    <property type="match status" value="1"/>
</dbReference>
<dbReference type="PhylomeDB" id="T1JA99"/>
<dbReference type="GO" id="GO:0019005">
    <property type="term" value="C:SCF ubiquitin ligase complex"/>
    <property type="evidence" value="ECO:0007669"/>
    <property type="project" value="TreeGrafter"/>
</dbReference>
<dbReference type="InterPro" id="IPR001810">
    <property type="entry name" value="F-box_dom"/>
</dbReference>
<organism evidence="3 4">
    <name type="scientific">Strigamia maritima</name>
    <name type="common">European centipede</name>
    <name type="synonym">Geophilus maritimus</name>
    <dbReference type="NCBI Taxonomy" id="126957"/>
    <lineage>
        <taxon>Eukaryota</taxon>
        <taxon>Metazoa</taxon>
        <taxon>Ecdysozoa</taxon>
        <taxon>Arthropoda</taxon>
        <taxon>Myriapoda</taxon>
        <taxon>Chilopoda</taxon>
        <taxon>Pleurostigmophora</taxon>
        <taxon>Geophilomorpha</taxon>
        <taxon>Linotaeniidae</taxon>
        <taxon>Strigamia</taxon>
    </lineage>
</organism>
<dbReference type="GO" id="GO:0036503">
    <property type="term" value="P:ERAD pathway"/>
    <property type="evidence" value="ECO:0007669"/>
    <property type="project" value="TreeGrafter"/>
</dbReference>
<evidence type="ECO:0000259" key="2">
    <source>
        <dbReference type="PROSITE" id="PS51114"/>
    </source>
</evidence>
<dbReference type="Gene3D" id="1.20.1280.50">
    <property type="match status" value="1"/>
</dbReference>
<accession>T1JA99</accession>
<reference evidence="3" key="2">
    <citation type="submission" date="2015-02" db="UniProtKB">
        <authorList>
            <consortium name="EnsemblMetazoa"/>
        </authorList>
    </citation>
    <scope>IDENTIFICATION</scope>
</reference>
<dbReference type="InterPro" id="IPR007397">
    <property type="entry name" value="F-box-assoc_dom"/>
</dbReference>
<dbReference type="InterPro" id="IPR008979">
    <property type="entry name" value="Galactose-bd-like_sf"/>
</dbReference>
<dbReference type="SUPFAM" id="SSF49785">
    <property type="entry name" value="Galactose-binding domain-like"/>
    <property type="match status" value="1"/>
</dbReference>
<dbReference type="STRING" id="126957.T1JA99"/>
<dbReference type="OMA" id="TCFASSY"/>
<evidence type="ECO:0000313" key="4">
    <source>
        <dbReference type="Proteomes" id="UP000014500"/>
    </source>
</evidence>
<dbReference type="Pfam" id="PF00646">
    <property type="entry name" value="F-box"/>
    <property type="match status" value="1"/>
</dbReference>
<dbReference type="GO" id="GO:0006516">
    <property type="term" value="P:glycoprotein catabolic process"/>
    <property type="evidence" value="ECO:0007669"/>
    <property type="project" value="TreeGrafter"/>
</dbReference>
<dbReference type="HOGENOM" id="CLU_068548_0_0_1"/>
<dbReference type="EMBL" id="JH431987">
    <property type="status" value="NOT_ANNOTATED_CDS"/>
    <property type="molecule type" value="Genomic_DNA"/>
</dbReference>
<dbReference type="eggNOG" id="ENOG502RZA6">
    <property type="taxonomic scope" value="Eukaryota"/>
</dbReference>
<proteinExistence type="predicted"/>
<protein>
    <recommendedName>
        <fullName evidence="5">F-box domain-containing protein</fullName>
    </recommendedName>
</protein>
<dbReference type="PANTHER" id="PTHR12125">
    <property type="entry name" value="F-BOX ONLY PROTEIN 6-LIKE PROTEIN"/>
    <property type="match status" value="1"/>
</dbReference>
<reference evidence="4" key="1">
    <citation type="submission" date="2011-05" db="EMBL/GenBank/DDBJ databases">
        <authorList>
            <person name="Richards S.R."/>
            <person name="Qu J."/>
            <person name="Jiang H."/>
            <person name="Jhangiani S.N."/>
            <person name="Agravi P."/>
            <person name="Goodspeed R."/>
            <person name="Gross S."/>
            <person name="Mandapat C."/>
            <person name="Jackson L."/>
            <person name="Mathew T."/>
            <person name="Pu L."/>
            <person name="Thornton R."/>
            <person name="Saada N."/>
            <person name="Wilczek-Boney K.B."/>
            <person name="Lee S."/>
            <person name="Kovar C."/>
            <person name="Wu Y."/>
            <person name="Scherer S.E."/>
            <person name="Worley K.C."/>
            <person name="Muzny D.M."/>
            <person name="Gibbs R."/>
        </authorList>
    </citation>
    <scope>NUCLEOTIDE SEQUENCE</scope>
    <source>
        <strain evidence="4">Brora</strain>
    </source>
</reference>
<dbReference type="SMART" id="SM00256">
    <property type="entry name" value="FBOX"/>
    <property type="match status" value="1"/>
</dbReference>
<dbReference type="SUPFAM" id="SSF81383">
    <property type="entry name" value="F-box domain"/>
    <property type="match status" value="1"/>
</dbReference>
<dbReference type="FunFam" id="2.60.120.260:FF:000012">
    <property type="entry name" value="F-box only protein 2"/>
    <property type="match status" value="1"/>
</dbReference>
<feature type="domain" description="F-box" evidence="1">
    <location>
        <begin position="33"/>
        <end position="80"/>
    </location>
</feature>
<dbReference type="InterPro" id="IPR039752">
    <property type="entry name" value="F-box_only"/>
</dbReference>
<dbReference type="EnsemblMetazoa" id="SMAR010659-RA">
    <property type="protein sequence ID" value="SMAR010659-PA"/>
    <property type="gene ID" value="SMAR010659"/>
</dbReference>
<sequence>MGGGESVMADTSGTNSYSRQDSIEPIVGLNGLTLGDHQLSPEIICTVLSYVPVDNLILNCRLVCKNWKYLIDDQTIWRLKCDQNKIALPRSLLVHGTPLHFYRTMCIKNPYGRNFIKNPCGEEGMRYWHYRNGGNGWVIEKPPVGADDFNQVEELCVAGIQSCFASSYQSCTKYQTIDLISEGCHDFVLDQVQPEIKIEDWHAGRFDCACRYVLLVQLLDGMGNELQQFTTGDIDEPQWTGRKWSKVKHTFSDYGAGLRYIKFFQRGHDLQFWNGNYGSKMTASSICITLKN</sequence>
<dbReference type="GO" id="GO:0005737">
    <property type="term" value="C:cytoplasm"/>
    <property type="evidence" value="ECO:0007669"/>
    <property type="project" value="UniProtKB-ARBA"/>
</dbReference>
<dbReference type="Pfam" id="PF04300">
    <property type="entry name" value="FBA"/>
    <property type="match status" value="1"/>
</dbReference>
<dbReference type="Proteomes" id="UP000014500">
    <property type="component" value="Unassembled WGS sequence"/>
</dbReference>